<evidence type="ECO:0000313" key="2">
    <source>
        <dbReference type="EMBL" id="PVM83772.1"/>
    </source>
</evidence>
<sequence>MTPIKIAVLALLAGSAACGTAVAAETCSADQIRYAREAGTPCSALRPVEASTAALLARTTSLYASPAAGPVGVMRPHSAWSPASAGSLMAIDDDVLPPQNMEGPGVAYVLRAGPPKLNDMSSGTAMIAMVNGGVLGVSVAHLIGVSHGRDVVRNYGIDDSSGAMARKIAVSFAAANNGHLVRQALPQRPDGRSLSSGGPQVGSAAYVVEIEPTMYMQRFYLAPSRVDLAYRAKARVFDASSGEVVAKAKCKVNAYNTPDDVSRTALLANGAEGLKALIASRSEICLEQLKTKLAI</sequence>
<organism evidence="2 3">
    <name type="scientific">Caulobacter endophyticus</name>
    <dbReference type="NCBI Taxonomy" id="2172652"/>
    <lineage>
        <taxon>Bacteria</taxon>
        <taxon>Pseudomonadati</taxon>
        <taxon>Pseudomonadota</taxon>
        <taxon>Alphaproteobacteria</taxon>
        <taxon>Caulobacterales</taxon>
        <taxon>Caulobacteraceae</taxon>
        <taxon>Caulobacter</taxon>
    </lineage>
</organism>
<reference evidence="2 3" key="1">
    <citation type="submission" date="2018-04" db="EMBL/GenBank/DDBJ databases">
        <title>The genome sequence of Caulobacter sp. 744.</title>
        <authorList>
            <person name="Gao J."/>
            <person name="Sun J."/>
        </authorList>
    </citation>
    <scope>NUCLEOTIDE SEQUENCE [LARGE SCALE GENOMIC DNA]</scope>
    <source>
        <strain evidence="2 3">774</strain>
    </source>
</reference>
<dbReference type="EMBL" id="QDKQ01000067">
    <property type="protein sequence ID" value="PVM83772.1"/>
    <property type="molecule type" value="Genomic_DNA"/>
</dbReference>
<protein>
    <submittedName>
        <fullName evidence="2">Uncharacterized protein</fullName>
    </submittedName>
</protein>
<proteinExistence type="predicted"/>
<accession>A0A2T9JJB2</accession>
<comment type="caution">
    <text evidence="2">The sequence shown here is derived from an EMBL/GenBank/DDBJ whole genome shotgun (WGS) entry which is preliminary data.</text>
</comment>
<feature type="chain" id="PRO_5015642676" evidence="1">
    <location>
        <begin position="24"/>
        <end position="295"/>
    </location>
</feature>
<dbReference type="Proteomes" id="UP000245073">
    <property type="component" value="Unassembled WGS sequence"/>
</dbReference>
<evidence type="ECO:0000256" key="1">
    <source>
        <dbReference type="SAM" id="SignalP"/>
    </source>
</evidence>
<dbReference type="PROSITE" id="PS51257">
    <property type="entry name" value="PROKAR_LIPOPROTEIN"/>
    <property type="match status" value="1"/>
</dbReference>
<feature type="signal peptide" evidence="1">
    <location>
        <begin position="1"/>
        <end position="23"/>
    </location>
</feature>
<evidence type="ECO:0000313" key="3">
    <source>
        <dbReference type="Proteomes" id="UP000245073"/>
    </source>
</evidence>
<gene>
    <name evidence="2" type="ORF">DDF67_20080</name>
</gene>
<keyword evidence="1" id="KW-0732">Signal</keyword>
<name>A0A2T9JJB2_9CAUL</name>
<dbReference type="AlphaFoldDB" id="A0A2T9JJB2"/>
<keyword evidence="3" id="KW-1185">Reference proteome</keyword>
<dbReference type="RefSeq" id="WP_109102608.1">
    <property type="nucleotide sequence ID" value="NZ_QDKQ01000067.1"/>
</dbReference>